<dbReference type="Gene3D" id="3.40.50.12500">
    <property type="match status" value="1"/>
</dbReference>
<dbReference type="RefSeq" id="XP_067494045.1">
    <property type="nucleotide sequence ID" value="XM_067631506.1"/>
</dbReference>
<reference evidence="2 3" key="1">
    <citation type="submission" date="2019-01" db="EMBL/GenBank/DDBJ databases">
        <title>Intercellular communication is required for trap formation in the nematode-trapping fungus Duddingtonia flagrans.</title>
        <authorList>
            <person name="Youssar L."/>
            <person name="Wernet V."/>
            <person name="Hensel N."/>
            <person name="Hildebrandt H.-G."/>
            <person name="Fischer R."/>
        </authorList>
    </citation>
    <scope>NUCLEOTIDE SEQUENCE [LARGE SCALE GENOMIC DNA]</scope>
    <source>
        <strain evidence="2 3">CBS H-5679</strain>
    </source>
</reference>
<sequence>MSAVAAEPVVGCEVQSGAKAARHACESSVEELYWYCQPDLGPTFVRLAKVLEQQTQPCSSRDKTVESRVCFAASRPFHLLFFCSSRICRYSAGTVQFLLPSGHSNMAPRSILVINPNSTASITDSLKQMLEPLVPADTILSFFTGPPAAPKSINDNETSARSADACLPALIPLLPHHAGFVVACYSEHSLVPLLRQYTKKPVVGIFEASITHALLLKGTSGWGIVTTGKIWEDLLSIGVGNFVGEDGNGFEGVESTGLNADELHSVGHDEVKKKIGDAVVRLIGRGDVRVICLGCAGMAGLDDAVTKALEPLGKSVYIIDGVKAGVMQVDSLIRSGYGDEI</sequence>
<evidence type="ECO:0000313" key="2">
    <source>
        <dbReference type="EMBL" id="RVD88501.1"/>
    </source>
</evidence>
<dbReference type="InterPro" id="IPR053714">
    <property type="entry name" value="Iso_Racemase_Enz_sf"/>
</dbReference>
<evidence type="ECO:0000256" key="1">
    <source>
        <dbReference type="ARBA" id="ARBA00038414"/>
    </source>
</evidence>
<proteinExistence type="inferred from homology"/>
<dbReference type="VEuPathDB" id="FungiDB:DFL_002683"/>
<name>A0A437ABI6_ARTFL</name>
<dbReference type="STRING" id="97331.A0A437ABI6"/>
<dbReference type="Pfam" id="PF01177">
    <property type="entry name" value="Asp_Glu_race"/>
    <property type="match status" value="1"/>
</dbReference>
<protein>
    <recommendedName>
        <fullName evidence="4">DCG1-like protein</fullName>
    </recommendedName>
</protein>
<dbReference type="OrthoDB" id="412018at2759"/>
<dbReference type="InterPro" id="IPR052186">
    <property type="entry name" value="Hydantoin_racemase-like"/>
</dbReference>
<dbReference type="PANTHER" id="PTHR28047">
    <property type="entry name" value="PROTEIN DCG1"/>
    <property type="match status" value="1"/>
</dbReference>
<evidence type="ECO:0008006" key="4">
    <source>
        <dbReference type="Google" id="ProtNLM"/>
    </source>
</evidence>
<comment type="caution">
    <text evidence="2">The sequence shown here is derived from an EMBL/GenBank/DDBJ whole genome shotgun (WGS) entry which is preliminary data.</text>
</comment>
<dbReference type="PANTHER" id="PTHR28047:SF5">
    <property type="entry name" value="PROTEIN DCG1"/>
    <property type="match status" value="1"/>
</dbReference>
<dbReference type="Proteomes" id="UP000283090">
    <property type="component" value="Unassembled WGS sequence"/>
</dbReference>
<organism evidence="2 3">
    <name type="scientific">Arthrobotrys flagrans</name>
    <name type="common">Nematode-trapping fungus</name>
    <name type="synonym">Trichothecium flagrans</name>
    <dbReference type="NCBI Taxonomy" id="97331"/>
    <lineage>
        <taxon>Eukaryota</taxon>
        <taxon>Fungi</taxon>
        <taxon>Dikarya</taxon>
        <taxon>Ascomycota</taxon>
        <taxon>Pezizomycotina</taxon>
        <taxon>Orbiliomycetes</taxon>
        <taxon>Orbiliales</taxon>
        <taxon>Orbiliaceae</taxon>
        <taxon>Arthrobotrys</taxon>
    </lineage>
</organism>
<dbReference type="GeneID" id="93584994"/>
<keyword evidence="3" id="KW-1185">Reference proteome</keyword>
<accession>A0A437ABI6</accession>
<dbReference type="GO" id="GO:0047661">
    <property type="term" value="F:amino-acid racemase activity"/>
    <property type="evidence" value="ECO:0007669"/>
    <property type="project" value="InterPro"/>
</dbReference>
<comment type="similarity">
    <text evidence="1">Belongs to the HyuE racemase family.</text>
</comment>
<evidence type="ECO:0000313" key="3">
    <source>
        <dbReference type="Proteomes" id="UP000283090"/>
    </source>
</evidence>
<dbReference type="EMBL" id="SAEB01000003">
    <property type="protein sequence ID" value="RVD88501.1"/>
    <property type="molecule type" value="Genomic_DNA"/>
</dbReference>
<dbReference type="AlphaFoldDB" id="A0A437ABI6"/>
<gene>
    <name evidence="2" type="ORF">DFL_002683</name>
</gene>
<dbReference type="InterPro" id="IPR015942">
    <property type="entry name" value="Asp/Glu/hydantoin_racemase"/>
</dbReference>